<organism evidence="2 3">
    <name type="scientific">Edaphochlamys debaryana</name>
    <dbReference type="NCBI Taxonomy" id="47281"/>
    <lineage>
        <taxon>Eukaryota</taxon>
        <taxon>Viridiplantae</taxon>
        <taxon>Chlorophyta</taxon>
        <taxon>core chlorophytes</taxon>
        <taxon>Chlorophyceae</taxon>
        <taxon>CS clade</taxon>
        <taxon>Chlamydomonadales</taxon>
        <taxon>Chlamydomonadales incertae sedis</taxon>
        <taxon>Edaphochlamys</taxon>
    </lineage>
</organism>
<sequence length="89" mass="9574">MVANIISLAEVCLSELPTIPPIPAHLLPFVRADDVAPDALLTAHVHARRCGEDRSPAAATGMRALRSALVQSQQRGRQDLNTRAQQLAN</sequence>
<protein>
    <submittedName>
        <fullName evidence="2">Uncharacterized protein</fullName>
    </submittedName>
</protein>
<dbReference type="AlphaFoldDB" id="A0A836C277"/>
<comment type="caution">
    <text evidence="2">The sequence shown here is derived from an EMBL/GenBank/DDBJ whole genome shotgun (WGS) entry which is preliminary data.</text>
</comment>
<dbReference type="Proteomes" id="UP000612055">
    <property type="component" value="Unassembled WGS sequence"/>
</dbReference>
<evidence type="ECO:0000313" key="2">
    <source>
        <dbReference type="EMBL" id="KAG2497726.1"/>
    </source>
</evidence>
<name>A0A836C277_9CHLO</name>
<reference evidence="2" key="1">
    <citation type="journal article" date="2020" name="bioRxiv">
        <title>Comparative genomics of Chlamydomonas.</title>
        <authorList>
            <person name="Craig R.J."/>
            <person name="Hasan A.R."/>
            <person name="Ness R.W."/>
            <person name="Keightley P.D."/>
        </authorList>
    </citation>
    <scope>NUCLEOTIDE SEQUENCE</scope>
    <source>
        <strain evidence="2">CCAP 11/70</strain>
    </source>
</reference>
<keyword evidence="3" id="KW-1185">Reference proteome</keyword>
<evidence type="ECO:0000313" key="3">
    <source>
        <dbReference type="Proteomes" id="UP000612055"/>
    </source>
</evidence>
<evidence type="ECO:0000256" key="1">
    <source>
        <dbReference type="SAM" id="MobiDB-lite"/>
    </source>
</evidence>
<accession>A0A836C277</accession>
<dbReference type="EMBL" id="JAEHOE010000013">
    <property type="protein sequence ID" value="KAG2497726.1"/>
    <property type="molecule type" value="Genomic_DNA"/>
</dbReference>
<gene>
    <name evidence="2" type="ORF">HYH03_004462</name>
</gene>
<proteinExistence type="predicted"/>
<feature type="region of interest" description="Disordered" evidence="1">
    <location>
        <begin position="70"/>
        <end position="89"/>
    </location>
</feature>